<dbReference type="Pfam" id="PF01478">
    <property type="entry name" value="Peptidase_A24"/>
    <property type="match status" value="1"/>
</dbReference>
<evidence type="ECO:0000259" key="3">
    <source>
        <dbReference type="Pfam" id="PF01478"/>
    </source>
</evidence>
<feature type="domain" description="Prepilin type IV endopeptidase peptidase" evidence="3">
    <location>
        <begin position="10"/>
        <end position="109"/>
    </location>
</feature>
<keyword evidence="5" id="KW-1185">Reference proteome</keyword>
<keyword evidence="2" id="KW-0812">Transmembrane</keyword>
<organism evidence="4 5">
    <name type="scientific">Paenibacillus etheri</name>
    <dbReference type="NCBI Taxonomy" id="1306852"/>
    <lineage>
        <taxon>Bacteria</taxon>
        <taxon>Bacillati</taxon>
        <taxon>Bacillota</taxon>
        <taxon>Bacilli</taxon>
        <taxon>Bacillales</taxon>
        <taxon>Paenibacillaceae</taxon>
        <taxon>Paenibacillus</taxon>
    </lineage>
</organism>
<feature type="transmembrane region" description="Helical" evidence="2">
    <location>
        <begin position="149"/>
        <end position="168"/>
    </location>
</feature>
<dbReference type="Proteomes" id="UP000054709">
    <property type="component" value="Unassembled WGS sequence"/>
</dbReference>
<dbReference type="Gene3D" id="1.20.120.1220">
    <property type="match status" value="1"/>
</dbReference>
<comment type="similarity">
    <text evidence="1">Belongs to the peptidase A24 family.</text>
</comment>
<dbReference type="RefSeq" id="WP_060624934.1">
    <property type="nucleotide sequence ID" value="NZ_LCZJ02000028.1"/>
</dbReference>
<sequence>MAEWAFWGCLPFLAAAFITDLKSMRIPNWITVSGLLTGLLAQALMNGWDGLLKAGVGAVAGFAVLLIMYLIGAVGAGDVKLFAGIGAWTGILFTLQVVMYSVLFGALIGWLIVIKRRETGRRTRKIINTISGFILLKSSFLVRNKDSELLRFPFMLAVVPGTIFAYLYF</sequence>
<dbReference type="GO" id="GO:0006465">
    <property type="term" value="P:signal peptide processing"/>
    <property type="evidence" value="ECO:0007669"/>
    <property type="project" value="TreeGrafter"/>
</dbReference>
<keyword evidence="2" id="KW-0472">Membrane</keyword>
<evidence type="ECO:0000313" key="4">
    <source>
        <dbReference type="EMBL" id="KTD85382.1"/>
    </source>
</evidence>
<accession>A0A0W1AVL2</accession>
<name>A0A0W1AVL2_9BACL</name>
<feature type="transmembrane region" description="Helical" evidence="2">
    <location>
        <begin position="91"/>
        <end position="114"/>
    </location>
</feature>
<gene>
    <name evidence="4" type="ORF">UQ64_21150</name>
</gene>
<dbReference type="AlphaFoldDB" id="A0A0W1AVL2"/>
<feature type="transmembrane region" description="Helical" evidence="2">
    <location>
        <begin position="26"/>
        <end position="44"/>
    </location>
</feature>
<dbReference type="InterPro" id="IPR000045">
    <property type="entry name" value="Prepilin_IV_endopep_pep"/>
</dbReference>
<keyword evidence="2" id="KW-1133">Transmembrane helix</keyword>
<dbReference type="PANTHER" id="PTHR30487">
    <property type="entry name" value="TYPE 4 PREPILIN-LIKE PROTEINS LEADER PEPTIDE-PROCESSING ENZYME"/>
    <property type="match status" value="1"/>
</dbReference>
<dbReference type="InterPro" id="IPR050882">
    <property type="entry name" value="Prepilin_peptidase/N-MTase"/>
</dbReference>
<evidence type="ECO:0000313" key="5">
    <source>
        <dbReference type="Proteomes" id="UP000054709"/>
    </source>
</evidence>
<dbReference type="GO" id="GO:0005886">
    <property type="term" value="C:plasma membrane"/>
    <property type="evidence" value="ECO:0007669"/>
    <property type="project" value="TreeGrafter"/>
</dbReference>
<evidence type="ECO:0000256" key="1">
    <source>
        <dbReference type="ARBA" id="ARBA00005801"/>
    </source>
</evidence>
<dbReference type="OrthoDB" id="5508079at2"/>
<proteinExistence type="inferred from homology"/>
<evidence type="ECO:0000256" key="2">
    <source>
        <dbReference type="SAM" id="Phobius"/>
    </source>
</evidence>
<reference evidence="4 5" key="1">
    <citation type="journal article" date="2015" name="Int. Biodeterior. Biodegradation">
        <title>Physiological and genetic screening methods for the isolation of methyl tert-butyl ether-degrading bacteria for bioremediation purposes.</title>
        <authorList>
            <person name="Guisado I.M."/>
            <person name="Purswani J."/>
            <person name="Gonzalez Lopez J."/>
            <person name="Pozo C."/>
        </authorList>
    </citation>
    <scope>NUCLEOTIDE SEQUENCE [LARGE SCALE GENOMIC DNA]</scope>
    <source>
        <strain evidence="4 5">SH7</strain>
    </source>
</reference>
<dbReference type="PANTHER" id="PTHR30487:SF0">
    <property type="entry name" value="PREPILIN LEADER PEPTIDASE_N-METHYLTRANSFERASE-RELATED"/>
    <property type="match status" value="1"/>
</dbReference>
<dbReference type="EMBL" id="LCZJ02000028">
    <property type="protein sequence ID" value="KTD85382.1"/>
    <property type="molecule type" value="Genomic_DNA"/>
</dbReference>
<dbReference type="GO" id="GO:0004190">
    <property type="term" value="F:aspartic-type endopeptidase activity"/>
    <property type="evidence" value="ECO:0007669"/>
    <property type="project" value="InterPro"/>
</dbReference>
<comment type="caution">
    <text evidence="4">The sequence shown here is derived from an EMBL/GenBank/DDBJ whole genome shotgun (WGS) entry which is preliminary data.</text>
</comment>
<feature type="transmembrane region" description="Helical" evidence="2">
    <location>
        <begin position="51"/>
        <end position="71"/>
    </location>
</feature>
<protein>
    <submittedName>
        <fullName evidence="4">Peptidase A24</fullName>
    </submittedName>
</protein>